<evidence type="ECO:0000259" key="9">
    <source>
        <dbReference type="PROSITE" id="PS50865"/>
    </source>
</evidence>
<feature type="domain" description="MYND-type" evidence="9">
    <location>
        <begin position="75"/>
        <end position="112"/>
    </location>
</feature>
<dbReference type="Pfam" id="PF01753">
    <property type="entry name" value="zf-MYND"/>
    <property type="match status" value="1"/>
</dbReference>
<keyword evidence="3 5" id="KW-0863">Zinc-finger</keyword>
<dbReference type="InterPro" id="IPR028889">
    <property type="entry name" value="USP"/>
</dbReference>
<sequence>MLEPRETDIPALFLVFVVLPLVSYFLLGKWSETAKRKEGISLITRAAEEALQVDNMAVGVVMPVMQLPNNTIRQCARCFGLAATRCSQCKSVWYCSGRCQIAHWRQVHKLECQQLVKDCRRSSLNPISSEGSFGRISFAETTEQCSSKYNVHQPSFDNASSDAISPPLTAQTSATTSGTTLSTSGKSIINRRSSRTSLGWKLLTHQKMLIRMNLTKGEYLSPKRISCSDETKGLNCSSERSSLKRNAICSFPLPSNFDAGVARIKDNTPLQESNRVANVGIMRVMGMKKSTKTDHQQHLEDSTNRRKKVKMIFPYEEFVKCFQYDVFNMTPRGLVNCGNSCYANAVLQCLTCTKPLIIYLLRQSHSRAGCAKDWCLMCELEQLVGMLRESGGPLSPMNILMYIRSLNSQIGDGSQEDAHEFLRLLVASMQSICLEGFGGEKSVDPKLQDTTFIQHMFGGCLRSKVKCLRCHHESERYENMMDLTLEIFGWVESLEDALTQFTSSEDLDGENMYRCARCATYVRARKQLNIQEAPNILTIVLKRFQEGNYGKINKCITFPEMLDMIPFMTGTNDLPPLYVLYAVVVHLDTSNASFSGHYISYVKDLQGNWFRVDDTEVSQVPFVALLAGPAGRIEPGDDRRSIYSVLYEVSFRIWGRIEEFRMFDYDTDDLSYPRPDRTCNGKTSRHQTSAPPKHSQKIQKSSKPEQTKPNHNVVPSFTTDLSGGILVRESRSRPSTLRNYAEFSDAASSDWSLFTSSDDSSFTTESTRDSFSALDHADLPFSSIFQSLYPAAECSSRRTTACSVFPGSKIQTRFARVPPTAGLYNGVHVNYGSEPRKGQPQTSSVHCTI</sequence>
<dbReference type="InterPro" id="IPR038765">
    <property type="entry name" value="Papain-like_cys_pep_sf"/>
</dbReference>
<dbReference type="InterPro" id="IPR050164">
    <property type="entry name" value="Peptidase_C19"/>
</dbReference>
<comment type="similarity">
    <text evidence="1">Belongs to the peptidase C19 family.</text>
</comment>
<dbReference type="SUPFAM" id="SSF144232">
    <property type="entry name" value="HIT/MYND zinc finger-like"/>
    <property type="match status" value="1"/>
</dbReference>
<keyword evidence="11" id="KW-1185">Reference proteome</keyword>
<protein>
    <recommendedName>
        <fullName evidence="12">Ubiquitin carboxyl-terminal hydrolase</fullName>
    </recommendedName>
</protein>
<keyword evidence="2" id="KW-0479">Metal-binding</keyword>
<feature type="region of interest" description="Disordered" evidence="6">
    <location>
        <begin position="159"/>
        <end position="188"/>
    </location>
</feature>
<feature type="compositionally biased region" description="Low complexity" evidence="6">
    <location>
        <begin position="168"/>
        <end position="185"/>
    </location>
</feature>
<dbReference type="PROSITE" id="PS50235">
    <property type="entry name" value="USP_3"/>
    <property type="match status" value="1"/>
</dbReference>
<dbReference type="Gene3D" id="6.10.140.2220">
    <property type="match status" value="1"/>
</dbReference>
<evidence type="ECO:0000256" key="6">
    <source>
        <dbReference type="SAM" id="MobiDB-lite"/>
    </source>
</evidence>
<reference evidence="10 11" key="1">
    <citation type="journal article" date="2021" name="Comput. Struct. Biotechnol. J.">
        <title>De novo genome assembly of the potent medicinal plant Rehmannia glutinosa using nanopore technology.</title>
        <authorList>
            <person name="Ma L."/>
            <person name="Dong C."/>
            <person name="Song C."/>
            <person name="Wang X."/>
            <person name="Zheng X."/>
            <person name="Niu Y."/>
            <person name="Chen S."/>
            <person name="Feng W."/>
        </authorList>
    </citation>
    <scope>NUCLEOTIDE SEQUENCE [LARGE SCALE GENOMIC DNA]</scope>
    <source>
        <strain evidence="10">DH-2019</strain>
    </source>
</reference>
<evidence type="ECO:0000256" key="5">
    <source>
        <dbReference type="PROSITE-ProRule" id="PRU00134"/>
    </source>
</evidence>
<dbReference type="PROSITE" id="PS00972">
    <property type="entry name" value="USP_1"/>
    <property type="match status" value="1"/>
</dbReference>
<dbReference type="InterPro" id="IPR002893">
    <property type="entry name" value="Znf_MYND"/>
</dbReference>
<evidence type="ECO:0000256" key="7">
    <source>
        <dbReference type="SAM" id="Phobius"/>
    </source>
</evidence>
<feature type="transmembrane region" description="Helical" evidence="7">
    <location>
        <begin position="9"/>
        <end position="27"/>
    </location>
</feature>
<dbReference type="PROSITE" id="PS01360">
    <property type="entry name" value="ZF_MYND_1"/>
    <property type="match status" value="1"/>
</dbReference>
<dbReference type="SUPFAM" id="SSF54001">
    <property type="entry name" value="Cysteine proteinases"/>
    <property type="match status" value="1"/>
</dbReference>
<dbReference type="PANTHER" id="PTHR24006">
    <property type="entry name" value="UBIQUITIN CARBOXYL-TERMINAL HYDROLASE"/>
    <property type="match status" value="1"/>
</dbReference>
<dbReference type="CDD" id="cd02661">
    <property type="entry name" value="Peptidase_C19E"/>
    <property type="match status" value="1"/>
</dbReference>
<feature type="compositionally biased region" description="Polar residues" evidence="6">
    <location>
        <begin position="709"/>
        <end position="718"/>
    </location>
</feature>
<accession>A0ABR0VHE6</accession>
<dbReference type="InterPro" id="IPR001394">
    <property type="entry name" value="Peptidase_C19_UCH"/>
</dbReference>
<dbReference type="InterPro" id="IPR018200">
    <property type="entry name" value="USP_CS"/>
</dbReference>
<gene>
    <name evidence="10" type="ORF">DH2020_032274</name>
</gene>
<evidence type="ECO:0008006" key="12">
    <source>
        <dbReference type="Google" id="ProtNLM"/>
    </source>
</evidence>
<name>A0ABR0VHE6_REHGL</name>
<keyword evidence="7" id="KW-1133">Transmembrane helix</keyword>
<evidence type="ECO:0000256" key="3">
    <source>
        <dbReference type="ARBA" id="ARBA00022771"/>
    </source>
</evidence>
<evidence type="ECO:0000313" key="10">
    <source>
        <dbReference type="EMBL" id="KAK6133983.1"/>
    </source>
</evidence>
<keyword evidence="4" id="KW-0862">Zinc</keyword>
<feature type="compositionally biased region" description="Polar residues" evidence="6">
    <location>
        <begin position="680"/>
        <end position="690"/>
    </location>
</feature>
<feature type="domain" description="USP" evidence="8">
    <location>
        <begin position="332"/>
        <end position="650"/>
    </location>
</feature>
<dbReference type="PANTHER" id="PTHR24006:SF685">
    <property type="entry name" value="UBIQUITIN CARBOXYL-TERMINAL HYDROLASE 15"/>
    <property type="match status" value="1"/>
</dbReference>
<evidence type="ECO:0000259" key="8">
    <source>
        <dbReference type="PROSITE" id="PS50235"/>
    </source>
</evidence>
<dbReference type="Gene3D" id="3.90.70.10">
    <property type="entry name" value="Cysteine proteinases"/>
    <property type="match status" value="1"/>
</dbReference>
<dbReference type="PROSITE" id="PS50865">
    <property type="entry name" value="ZF_MYND_2"/>
    <property type="match status" value="1"/>
</dbReference>
<keyword evidence="7" id="KW-0472">Membrane</keyword>
<feature type="region of interest" description="Disordered" evidence="6">
    <location>
        <begin position="673"/>
        <end position="718"/>
    </location>
</feature>
<evidence type="ECO:0000256" key="1">
    <source>
        <dbReference type="ARBA" id="ARBA00009085"/>
    </source>
</evidence>
<evidence type="ECO:0000256" key="4">
    <source>
        <dbReference type="ARBA" id="ARBA00022833"/>
    </source>
</evidence>
<evidence type="ECO:0000313" key="11">
    <source>
        <dbReference type="Proteomes" id="UP001318860"/>
    </source>
</evidence>
<comment type="caution">
    <text evidence="10">The sequence shown here is derived from an EMBL/GenBank/DDBJ whole genome shotgun (WGS) entry which is preliminary data.</text>
</comment>
<proteinExistence type="inferred from homology"/>
<dbReference type="Pfam" id="PF00443">
    <property type="entry name" value="UCH"/>
    <property type="match status" value="1"/>
</dbReference>
<evidence type="ECO:0000256" key="2">
    <source>
        <dbReference type="ARBA" id="ARBA00022723"/>
    </source>
</evidence>
<keyword evidence="7" id="KW-0812">Transmembrane</keyword>
<dbReference type="Proteomes" id="UP001318860">
    <property type="component" value="Unassembled WGS sequence"/>
</dbReference>
<dbReference type="EMBL" id="JABTTQ020001189">
    <property type="protein sequence ID" value="KAK6133983.1"/>
    <property type="molecule type" value="Genomic_DNA"/>
</dbReference>
<organism evidence="10 11">
    <name type="scientific">Rehmannia glutinosa</name>
    <name type="common">Chinese foxglove</name>
    <dbReference type="NCBI Taxonomy" id="99300"/>
    <lineage>
        <taxon>Eukaryota</taxon>
        <taxon>Viridiplantae</taxon>
        <taxon>Streptophyta</taxon>
        <taxon>Embryophyta</taxon>
        <taxon>Tracheophyta</taxon>
        <taxon>Spermatophyta</taxon>
        <taxon>Magnoliopsida</taxon>
        <taxon>eudicotyledons</taxon>
        <taxon>Gunneridae</taxon>
        <taxon>Pentapetalae</taxon>
        <taxon>asterids</taxon>
        <taxon>lamiids</taxon>
        <taxon>Lamiales</taxon>
        <taxon>Orobanchaceae</taxon>
        <taxon>Rehmannieae</taxon>
        <taxon>Rehmannia</taxon>
    </lineage>
</organism>